<evidence type="ECO:0000256" key="14">
    <source>
        <dbReference type="ARBA" id="ARBA00022989"/>
    </source>
</evidence>
<dbReference type="InterPro" id="IPR003593">
    <property type="entry name" value="AAA+_ATPase"/>
</dbReference>
<dbReference type="SMART" id="SM00382">
    <property type="entry name" value="AAA"/>
    <property type="match status" value="1"/>
</dbReference>
<dbReference type="InterPro" id="IPR037219">
    <property type="entry name" value="Peptidase_M41-like"/>
</dbReference>
<dbReference type="PANTHER" id="PTHR43655">
    <property type="entry name" value="ATP-DEPENDENT PROTEASE"/>
    <property type="match status" value="1"/>
</dbReference>
<evidence type="ECO:0000256" key="5">
    <source>
        <dbReference type="ARBA" id="ARBA00010550"/>
    </source>
</evidence>
<dbReference type="GO" id="GO:0005524">
    <property type="term" value="F:ATP binding"/>
    <property type="evidence" value="ECO:0007669"/>
    <property type="project" value="UniProtKB-KW"/>
</dbReference>
<dbReference type="FunFam" id="1.20.58.760:FF:000003">
    <property type="entry name" value="AFG3-like AAA ATPase 2"/>
    <property type="match status" value="1"/>
</dbReference>
<dbReference type="GO" id="GO:0008270">
    <property type="term" value="F:zinc ion binding"/>
    <property type="evidence" value="ECO:0007669"/>
    <property type="project" value="InterPro"/>
</dbReference>
<feature type="compositionally biased region" description="Low complexity" evidence="17">
    <location>
        <begin position="194"/>
        <end position="203"/>
    </location>
</feature>
<dbReference type="AlphaFoldDB" id="A0A812E9X0"/>
<dbReference type="Gene3D" id="1.10.8.60">
    <property type="match status" value="1"/>
</dbReference>
<dbReference type="EC" id="3.4.24.-" evidence="20"/>
<dbReference type="InterPro" id="IPR041569">
    <property type="entry name" value="AAA_lid_3"/>
</dbReference>
<keyword evidence="12" id="KW-0067">ATP-binding</keyword>
<evidence type="ECO:0000256" key="17">
    <source>
        <dbReference type="SAM" id="MobiDB-lite"/>
    </source>
</evidence>
<evidence type="ECO:0000256" key="16">
    <source>
        <dbReference type="ARBA" id="ARBA00023136"/>
    </source>
</evidence>
<dbReference type="InterPro" id="IPR003960">
    <property type="entry name" value="ATPase_AAA_CS"/>
</dbReference>
<keyword evidence="6" id="KW-0645">Protease</keyword>
<gene>
    <name evidence="20" type="ORF">SPHA_71010</name>
</gene>
<dbReference type="InterPro" id="IPR000642">
    <property type="entry name" value="Peptidase_M41"/>
</dbReference>
<evidence type="ECO:0000256" key="18">
    <source>
        <dbReference type="SAM" id="Phobius"/>
    </source>
</evidence>
<evidence type="ECO:0000256" key="12">
    <source>
        <dbReference type="ARBA" id="ARBA00022840"/>
    </source>
</evidence>
<dbReference type="OrthoDB" id="1413014at2759"/>
<dbReference type="Proteomes" id="UP000597762">
    <property type="component" value="Unassembled WGS sequence"/>
</dbReference>
<evidence type="ECO:0000256" key="7">
    <source>
        <dbReference type="ARBA" id="ARBA00022692"/>
    </source>
</evidence>
<dbReference type="HAMAP" id="MF_01458">
    <property type="entry name" value="FtsH"/>
    <property type="match status" value="1"/>
</dbReference>
<evidence type="ECO:0000256" key="4">
    <source>
        <dbReference type="ARBA" id="ARBA00010044"/>
    </source>
</evidence>
<sequence>MERIHSLQGLVSRRILLWKHARRLKSGIHHHHCRHEEKRHVWFSSSSSQHGRHNQTKWLNNNNNVSSIINGRSCCETHLLPDCSDQIGQKASCLYPATGDLSPKNEKIGLVEVAAEKREGQRRHFLADQININNNNYFYTSIGKNLFSTQRNKRILSFILKEINAWHRLLVQSNILVPSLQLNLNEHLCFFQSSQPSNQQQQQDGKDDNKKDPDKDDKIPMFPRIFIWLTLLFAAYTLLRMMQGADSNLYNFISWNEFYHEMLAKGEVQEVIIRPEAEIAVIRLYDGAIIKGRPVTLPVFTMKIPDPYHFEEKIRKAEEELCIRNADKISVSYHRDSSWTPLIFMGIIALAVFMLARSMTKVSLPNPTEMFASERKARFVRVDTLGQKGKGISFKDVAGLKEAKMEVMEFVDYLKTPKRFKDLGGKIPKGALLLGPPGCGKTLLARAVATEANVPFLAMAGSEFVEVLGGLGAARVRDLFKEARKKAPCIIYIDEIDAIGRKRGGSQAGMNAEEEHTLNQLLVEMDGMGTQEGVIMIAATNRADILDKALLRPGRFDRHITIDLPTMIERQEIFEMYLKKLKLALEPDTYSSKLAQLTPGMSGADIANICNEAALCAARFGKNQVDKEDFEYAVERVVAGVAKKSRLLSPTEKKVVAYHESGHALVGWLLKYTDALLRISIVPRTNSALGFVQYLPSDQKLYSIEQLFERMCMALGGRVAEAITFNHVTTGAEDDLKKVTKMAYDQIRTYGMNKRIGHLSFLENQNMSGYKPYSKHLASIIDEEARTLVSNAYRHTESVLLNNRDKLQLLATTLLEKEVLTYEDIEQLIGPPPHGQKNVIEPVGWEGISPPSDDTPTTKRRRNGKRQSRH</sequence>
<dbReference type="InterPro" id="IPR050928">
    <property type="entry name" value="ATP-dep_Zn_Metalloprotease"/>
</dbReference>
<proteinExistence type="inferred from homology"/>
<reference evidence="20" key="1">
    <citation type="submission" date="2021-01" db="EMBL/GenBank/DDBJ databases">
        <authorList>
            <person name="Li R."/>
            <person name="Bekaert M."/>
        </authorList>
    </citation>
    <scope>NUCLEOTIDE SEQUENCE</scope>
    <source>
        <strain evidence="20">Farmed</strain>
    </source>
</reference>
<evidence type="ECO:0000256" key="9">
    <source>
        <dbReference type="ARBA" id="ARBA00022741"/>
    </source>
</evidence>
<evidence type="ECO:0000313" key="21">
    <source>
        <dbReference type="Proteomes" id="UP000597762"/>
    </source>
</evidence>
<dbReference type="FunFam" id="1.10.8.60:FF:000033">
    <property type="entry name" value="paraplegin isoform X1"/>
    <property type="match status" value="1"/>
</dbReference>
<protein>
    <submittedName>
        <fullName evidence="20">SPG7</fullName>
        <ecNumber evidence="20">3.4.24.-</ecNumber>
    </submittedName>
</protein>
<comment type="caution">
    <text evidence="20">The sequence shown here is derived from an EMBL/GenBank/DDBJ whole genome shotgun (WGS) entry which is preliminary data.</text>
</comment>
<dbReference type="InterPro" id="IPR011546">
    <property type="entry name" value="Pept_M41_FtsH_extracell"/>
</dbReference>
<evidence type="ECO:0000259" key="19">
    <source>
        <dbReference type="SMART" id="SM00382"/>
    </source>
</evidence>
<evidence type="ECO:0000256" key="8">
    <source>
        <dbReference type="ARBA" id="ARBA00022723"/>
    </source>
</evidence>
<comment type="subcellular location">
    <subcellularLocation>
        <location evidence="2">Membrane</location>
        <topology evidence="2">Multi-pass membrane protein</topology>
    </subcellularLocation>
    <subcellularLocation>
        <location evidence="3">Mitochondrion</location>
    </subcellularLocation>
</comment>
<feature type="region of interest" description="Disordered" evidence="17">
    <location>
        <begin position="194"/>
        <end position="217"/>
    </location>
</feature>
<keyword evidence="11" id="KW-0862">Zinc</keyword>
<dbReference type="Gene3D" id="1.20.58.760">
    <property type="entry name" value="Peptidase M41"/>
    <property type="match status" value="1"/>
</dbReference>
<dbReference type="PANTHER" id="PTHR43655:SF8">
    <property type="entry name" value="PARAPLEGIN"/>
    <property type="match status" value="1"/>
</dbReference>
<dbReference type="Gene3D" id="3.40.1690.20">
    <property type="match status" value="1"/>
</dbReference>
<dbReference type="Pfam" id="PF06480">
    <property type="entry name" value="FtsH_ext"/>
    <property type="match status" value="1"/>
</dbReference>
<dbReference type="Gene3D" id="3.40.50.300">
    <property type="entry name" value="P-loop containing nucleotide triphosphate hydrolases"/>
    <property type="match status" value="1"/>
</dbReference>
<comment type="cofactor">
    <cofactor evidence="1">
        <name>Zn(2+)</name>
        <dbReference type="ChEBI" id="CHEBI:29105"/>
    </cofactor>
</comment>
<comment type="similarity">
    <text evidence="5">In the N-terminal section; belongs to the AAA ATPase family.</text>
</comment>
<feature type="compositionally biased region" description="Basic residues" evidence="17">
    <location>
        <begin position="858"/>
        <end position="870"/>
    </location>
</feature>
<organism evidence="20 21">
    <name type="scientific">Acanthosepion pharaonis</name>
    <name type="common">Pharaoh cuttlefish</name>
    <name type="synonym">Sepia pharaonis</name>
    <dbReference type="NCBI Taxonomy" id="158019"/>
    <lineage>
        <taxon>Eukaryota</taxon>
        <taxon>Metazoa</taxon>
        <taxon>Spiralia</taxon>
        <taxon>Lophotrochozoa</taxon>
        <taxon>Mollusca</taxon>
        <taxon>Cephalopoda</taxon>
        <taxon>Coleoidea</taxon>
        <taxon>Decapodiformes</taxon>
        <taxon>Sepiida</taxon>
        <taxon>Sepiina</taxon>
        <taxon>Sepiidae</taxon>
        <taxon>Acanthosepion</taxon>
    </lineage>
</organism>
<evidence type="ECO:0000256" key="3">
    <source>
        <dbReference type="ARBA" id="ARBA00004173"/>
    </source>
</evidence>
<keyword evidence="15" id="KW-0482">Metalloprotease</keyword>
<dbReference type="Pfam" id="PF01434">
    <property type="entry name" value="Peptidase_M41"/>
    <property type="match status" value="1"/>
</dbReference>
<dbReference type="CDD" id="cd19501">
    <property type="entry name" value="RecA-like_FtsH"/>
    <property type="match status" value="1"/>
</dbReference>
<name>A0A812E9X0_ACAPH</name>
<keyword evidence="16 18" id="KW-0472">Membrane</keyword>
<dbReference type="GO" id="GO:0004222">
    <property type="term" value="F:metalloendopeptidase activity"/>
    <property type="evidence" value="ECO:0007669"/>
    <property type="project" value="InterPro"/>
</dbReference>
<dbReference type="Pfam" id="PF00004">
    <property type="entry name" value="AAA"/>
    <property type="match status" value="1"/>
</dbReference>
<keyword evidence="14 18" id="KW-1133">Transmembrane helix</keyword>
<dbReference type="InterPro" id="IPR003959">
    <property type="entry name" value="ATPase_AAA_core"/>
</dbReference>
<comment type="similarity">
    <text evidence="4">In the C-terminal section; belongs to the peptidase M41 family.</text>
</comment>
<dbReference type="InterPro" id="IPR027417">
    <property type="entry name" value="P-loop_NTPase"/>
</dbReference>
<evidence type="ECO:0000256" key="11">
    <source>
        <dbReference type="ARBA" id="ARBA00022833"/>
    </source>
</evidence>
<dbReference type="SUPFAM" id="SSF52540">
    <property type="entry name" value="P-loop containing nucleoside triphosphate hydrolases"/>
    <property type="match status" value="1"/>
</dbReference>
<feature type="compositionally biased region" description="Basic and acidic residues" evidence="17">
    <location>
        <begin position="204"/>
        <end position="217"/>
    </location>
</feature>
<feature type="transmembrane region" description="Helical" evidence="18">
    <location>
        <begin position="338"/>
        <end position="356"/>
    </location>
</feature>
<dbReference type="GO" id="GO:0004176">
    <property type="term" value="F:ATP-dependent peptidase activity"/>
    <property type="evidence" value="ECO:0007669"/>
    <property type="project" value="InterPro"/>
</dbReference>
<evidence type="ECO:0000256" key="1">
    <source>
        <dbReference type="ARBA" id="ARBA00001947"/>
    </source>
</evidence>
<keyword evidence="7 18" id="KW-0812">Transmembrane</keyword>
<dbReference type="FunFam" id="3.40.50.300:FF:000277">
    <property type="entry name" value="ATP-dependent zinc metalloprotease FtsH"/>
    <property type="match status" value="1"/>
</dbReference>
<evidence type="ECO:0000256" key="13">
    <source>
        <dbReference type="ARBA" id="ARBA00022946"/>
    </source>
</evidence>
<keyword evidence="13" id="KW-0809">Transit peptide</keyword>
<keyword evidence="8" id="KW-0479">Metal-binding</keyword>
<evidence type="ECO:0000256" key="6">
    <source>
        <dbReference type="ARBA" id="ARBA00022670"/>
    </source>
</evidence>
<feature type="region of interest" description="Disordered" evidence="17">
    <location>
        <begin position="830"/>
        <end position="870"/>
    </location>
</feature>
<evidence type="ECO:0000256" key="15">
    <source>
        <dbReference type="ARBA" id="ARBA00023049"/>
    </source>
</evidence>
<evidence type="ECO:0000313" key="20">
    <source>
        <dbReference type="EMBL" id="CAE1320771.1"/>
    </source>
</evidence>
<dbReference type="EMBL" id="CAHIKZ030005201">
    <property type="protein sequence ID" value="CAE1320771.1"/>
    <property type="molecule type" value="Genomic_DNA"/>
</dbReference>
<dbReference type="InterPro" id="IPR005936">
    <property type="entry name" value="FtsH"/>
</dbReference>
<dbReference type="GO" id="GO:0005745">
    <property type="term" value="C:m-AAA complex"/>
    <property type="evidence" value="ECO:0007669"/>
    <property type="project" value="TreeGrafter"/>
</dbReference>
<keyword evidence="9" id="KW-0547">Nucleotide-binding</keyword>
<keyword evidence="10 20" id="KW-0378">Hydrolase</keyword>
<dbReference type="Pfam" id="PF17862">
    <property type="entry name" value="AAA_lid_3"/>
    <property type="match status" value="1"/>
</dbReference>
<dbReference type="GO" id="GO:0034982">
    <property type="term" value="P:mitochondrial protein processing"/>
    <property type="evidence" value="ECO:0007669"/>
    <property type="project" value="TreeGrafter"/>
</dbReference>
<evidence type="ECO:0000256" key="2">
    <source>
        <dbReference type="ARBA" id="ARBA00004141"/>
    </source>
</evidence>
<accession>A0A812E9X0</accession>
<dbReference type="GO" id="GO:0016887">
    <property type="term" value="F:ATP hydrolysis activity"/>
    <property type="evidence" value="ECO:0007669"/>
    <property type="project" value="InterPro"/>
</dbReference>
<evidence type="ECO:0000256" key="10">
    <source>
        <dbReference type="ARBA" id="ARBA00022801"/>
    </source>
</evidence>
<feature type="transmembrane region" description="Helical" evidence="18">
    <location>
        <begin position="221"/>
        <end position="239"/>
    </location>
</feature>
<keyword evidence="21" id="KW-1185">Reference proteome</keyword>
<dbReference type="SUPFAM" id="SSF140990">
    <property type="entry name" value="FtsH protease domain-like"/>
    <property type="match status" value="1"/>
</dbReference>
<dbReference type="PROSITE" id="PS00674">
    <property type="entry name" value="AAA"/>
    <property type="match status" value="1"/>
</dbReference>
<feature type="domain" description="AAA+ ATPase" evidence="19">
    <location>
        <begin position="427"/>
        <end position="566"/>
    </location>
</feature>
<dbReference type="NCBIfam" id="TIGR01241">
    <property type="entry name" value="FtsH_fam"/>
    <property type="match status" value="1"/>
</dbReference>